<gene>
    <name evidence="2" type="ORF">AVDCRST_MAG78-1069</name>
</gene>
<feature type="non-terminal residue" evidence="2">
    <location>
        <position position="1"/>
    </location>
</feature>
<dbReference type="AlphaFoldDB" id="A0A6J4PNU9"/>
<sequence>RRLQDRGQRGNRTLLCPFPGRRRLAQGHGLPGRGDPQRLRCDRTGKDRLCAL</sequence>
<feature type="region of interest" description="Disordered" evidence="1">
    <location>
        <begin position="1"/>
        <end position="41"/>
    </location>
</feature>
<reference evidence="2" key="1">
    <citation type="submission" date="2020-02" db="EMBL/GenBank/DDBJ databases">
        <authorList>
            <person name="Meier V. D."/>
        </authorList>
    </citation>
    <scope>NUCLEOTIDE SEQUENCE</scope>
    <source>
        <strain evidence="2">AVDCRST_MAG78</strain>
    </source>
</reference>
<evidence type="ECO:0000256" key="1">
    <source>
        <dbReference type="SAM" id="MobiDB-lite"/>
    </source>
</evidence>
<dbReference type="EMBL" id="CADCVB010000081">
    <property type="protein sequence ID" value="CAA9421497.1"/>
    <property type="molecule type" value="Genomic_DNA"/>
</dbReference>
<proteinExistence type="predicted"/>
<accession>A0A6J4PNU9</accession>
<feature type="non-terminal residue" evidence="2">
    <location>
        <position position="52"/>
    </location>
</feature>
<name>A0A6J4PNU9_9ACTN</name>
<protein>
    <submittedName>
        <fullName evidence="2">Uncharacterized protein</fullName>
    </submittedName>
</protein>
<evidence type="ECO:0000313" key="2">
    <source>
        <dbReference type="EMBL" id="CAA9421497.1"/>
    </source>
</evidence>
<organism evidence="2">
    <name type="scientific">uncultured Rubrobacteraceae bacterium</name>
    <dbReference type="NCBI Taxonomy" id="349277"/>
    <lineage>
        <taxon>Bacteria</taxon>
        <taxon>Bacillati</taxon>
        <taxon>Actinomycetota</taxon>
        <taxon>Rubrobacteria</taxon>
        <taxon>Rubrobacterales</taxon>
        <taxon>Rubrobacteraceae</taxon>
        <taxon>environmental samples</taxon>
    </lineage>
</organism>